<reference evidence="8 9" key="1">
    <citation type="journal article" date="2013" name="Genome Announc.">
        <title>Genome Sequence of Plesiomonas shigelloides Strain 302-73 (Serotype O1).</title>
        <authorList>
            <person name="Pique N."/>
            <person name="Aquilini E."/>
            <person name="Alioto T."/>
            <person name="Minana-Galbis D."/>
            <person name="Tomas J.M."/>
        </authorList>
    </citation>
    <scope>NUCLEOTIDE SEQUENCE [LARGE SCALE GENOMIC DNA]</scope>
    <source>
        <strain evidence="8 9">302-73</strain>
    </source>
</reference>
<evidence type="ECO:0000256" key="1">
    <source>
        <dbReference type="ARBA" id="ARBA00004442"/>
    </source>
</evidence>
<evidence type="ECO:0000256" key="7">
    <source>
        <dbReference type="SAM" id="MobiDB-lite"/>
    </source>
</evidence>
<dbReference type="Proteomes" id="UP000014012">
    <property type="component" value="Unassembled WGS sequence"/>
</dbReference>
<evidence type="ECO:0000313" key="8">
    <source>
        <dbReference type="EMBL" id="EON90289.1"/>
    </source>
</evidence>
<feature type="region of interest" description="Disordered" evidence="7">
    <location>
        <begin position="130"/>
        <end position="150"/>
    </location>
</feature>
<dbReference type="EMBL" id="AQQO01000021">
    <property type="protein sequence ID" value="EON90289.1"/>
    <property type="molecule type" value="Genomic_DNA"/>
</dbReference>
<dbReference type="GO" id="GO:0015288">
    <property type="term" value="F:porin activity"/>
    <property type="evidence" value="ECO:0007669"/>
    <property type="project" value="TreeGrafter"/>
</dbReference>
<protein>
    <submittedName>
        <fullName evidence="8">Outer membrane efflux protein</fullName>
    </submittedName>
</protein>
<keyword evidence="6" id="KW-0175">Coiled coil</keyword>
<dbReference type="Gene3D" id="1.20.1600.10">
    <property type="entry name" value="Outer membrane efflux proteins (OEP)"/>
    <property type="match status" value="1"/>
</dbReference>
<keyword evidence="2" id="KW-1134">Transmembrane beta strand</keyword>
<evidence type="ECO:0000256" key="5">
    <source>
        <dbReference type="ARBA" id="ARBA00023237"/>
    </source>
</evidence>
<feature type="compositionally biased region" description="Polar residues" evidence="7">
    <location>
        <begin position="137"/>
        <end position="148"/>
    </location>
</feature>
<evidence type="ECO:0000256" key="3">
    <source>
        <dbReference type="ARBA" id="ARBA00022692"/>
    </source>
</evidence>
<feature type="coiled-coil region" evidence="6">
    <location>
        <begin position="209"/>
        <end position="271"/>
    </location>
</feature>
<keyword evidence="4" id="KW-0472">Membrane</keyword>
<dbReference type="HOGENOM" id="CLU_023283_0_0_6"/>
<evidence type="ECO:0000256" key="2">
    <source>
        <dbReference type="ARBA" id="ARBA00022452"/>
    </source>
</evidence>
<dbReference type="PATRIC" id="fig|1315976.3.peg.406"/>
<name>R8AVB5_PLESH</name>
<evidence type="ECO:0000313" key="9">
    <source>
        <dbReference type="Proteomes" id="UP000014012"/>
    </source>
</evidence>
<dbReference type="PANTHER" id="PTHR30026">
    <property type="entry name" value="OUTER MEMBRANE PROTEIN TOLC"/>
    <property type="match status" value="1"/>
</dbReference>
<keyword evidence="9" id="KW-1185">Reference proteome</keyword>
<comment type="caution">
    <text evidence="8">The sequence shown here is derived from an EMBL/GenBank/DDBJ whole genome shotgun (WGS) entry which is preliminary data.</text>
</comment>
<dbReference type="GO" id="GO:0009279">
    <property type="term" value="C:cell outer membrane"/>
    <property type="evidence" value="ECO:0007669"/>
    <property type="project" value="UniProtKB-SubCell"/>
</dbReference>
<keyword evidence="3" id="KW-0812">Transmembrane</keyword>
<dbReference type="PANTHER" id="PTHR30026:SF20">
    <property type="entry name" value="OUTER MEMBRANE PROTEIN TOLC"/>
    <property type="match status" value="1"/>
</dbReference>
<comment type="subcellular location">
    <subcellularLocation>
        <location evidence="1">Cell outer membrane</location>
    </subcellularLocation>
</comment>
<proteinExistence type="predicted"/>
<sequence>MVTVMVANRLSVVTTVSSSETIHNCRKLFALSLLAIALNGCAVTSNPITPKESAQRIQLDRVAMFSQQEPVTAPITLYDAMARALKYNLESRLKVMESALAQQQLDLSRYDMLPKLAASAGYVGRNNVSASSSRSVETGQTSLEPSTSQDRDRNVADLTMVWNVLDFGVSYVSAKQKSDQRWIAEERKRKVVHTILQDVRSAYWRAVAAERLLGQIDTLIDRVNQAREASEQMTAQQVGDQVEALSYRRALIEATRQLEEQRRALSLAKTELATLMSLPLDTQYKLALPTSDDETVPQLNVDQKILEETALVSRPELREQDYQVRINAAETRKALLRMLPGIEISAGGYYDSNSFLVNNSWAEVGVKATWNLFNLISGPAAHSTAKANEQVGELQRQAISLAIMAQLYVARANYNEALRQYKTSTELRDLDGQIVQQLRNRYKANSIGELQLIQGELNALNADLRQDLAYAELRNTYGQIISSVGIDLLPKTLPSDKLADISNALRQSEANWQQGKISSLQSFL</sequence>
<dbReference type="STRING" id="703.SAMEA2665130_00993"/>
<keyword evidence="5" id="KW-0998">Cell outer membrane</keyword>
<gene>
    <name evidence="8" type="ORF">PLESHI_02132</name>
</gene>
<dbReference type="SUPFAM" id="SSF56954">
    <property type="entry name" value="Outer membrane efflux proteins (OEP)"/>
    <property type="match status" value="1"/>
</dbReference>
<evidence type="ECO:0000256" key="4">
    <source>
        <dbReference type="ARBA" id="ARBA00023136"/>
    </source>
</evidence>
<accession>R8AVB5</accession>
<organism evidence="8 9">
    <name type="scientific">Plesiomonas shigelloides 302-73</name>
    <dbReference type="NCBI Taxonomy" id="1315976"/>
    <lineage>
        <taxon>Bacteria</taxon>
        <taxon>Pseudomonadati</taxon>
        <taxon>Pseudomonadota</taxon>
        <taxon>Gammaproteobacteria</taxon>
        <taxon>Enterobacterales</taxon>
        <taxon>Enterobacteriaceae</taxon>
        <taxon>Plesiomonas</taxon>
    </lineage>
</organism>
<dbReference type="AlphaFoldDB" id="R8AVB5"/>
<evidence type="ECO:0000256" key="6">
    <source>
        <dbReference type="SAM" id="Coils"/>
    </source>
</evidence>
<dbReference type="GO" id="GO:0015562">
    <property type="term" value="F:efflux transmembrane transporter activity"/>
    <property type="evidence" value="ECO:0007669"/>
    <property type="project" value="InterPro"/>
</dbReference>
<dbReference type="GO" id="GO:1990281">
    <property type="term" value="C:efflux pump complex"/>
    <property type="evidence" value="ECO:0007669"/>
    <property type="project" value="TreeGrafter"/>
</dbReference>
<dbReference type="InterPro" id="IPR051906">
    <property type="entry name" value="TolC-like"/>
</dbReference>